<name>A0A2N0ZE23_9BACI</name>
<keyword evidence="3" id="KW-1185">Reference proteome</keyword>
<dbReference type="EMBL" id="PISD01000036">
    <property type="protein sequence ID" value="PKG27747.1"/>
    <property type="molecule type" value="Genomic_DNA"/>
</dbReference>
<dbReference type="Proteomes" id="UP000233343">
    <property type="component" value="Unassembled WGS sequence"/>
</dbReference>
<protein>
    <recommendedName>
        <fullName evidence="4">DUF4181 domain-containing protein</fullName>
    </recommendedName>
</protein>
<evidence type="ECO:0000313" key="3">
    <source>
        <dbReference type="Proteomes" id="UP000233343"/>
    </source>
</evidence>
<evidence type="ECO:0000313" key="2">
    <source>
        <dbReference type="EMBL" id="PKG27747.1"/>
    </source>
</evidence>
<keyword evidence="1" id="KW-1133">Transmembrane helix</keyword>
<proteinExistence type="predicted"/>
<comment type="caution">
    <text evidence="2">The sequence shown here is derived from an EMBL/GenBank/DDBJ whole genome shotgun (WGS) entry which is preliminary data.</text>
</comment>
<feature type="transmembrane region" description="Helical" evidence="1">
    <location>
        <begin position="71"/>
        <end position="88"/>
    </location>
</feature>
<dbReference type="AlphaFoldDB" id="A0A2N0ZE23"/>
<organism evidence="2 3">
    <name type="scientific">Cytobacillus horneckiae</name>
    <dbReference type="NCBI Taxonomy" id="549687"/>
    <lineage>
        <taxon>Bacteria</taxon>
        <taxon>Bacillati</taxon>
        <taxon>Bacillota</taxon>
        <taxon>Bacilli</taxon>
        <taxon>Bacillales</taxon>
        <taxon>Bacillaceae</taxon>
        <taxon>Cytobacillus</taxon>
    </lineage>
</organism>
<sequence length="89" mass="10449">MGIFFQSQTKENIKSLNVLRTLLLLPMVCFLIMWLMNSLSSQHLKYFFILAATISFINLVEGFIQKESKRVLYIEVMLFIIWISLTLTL</sequence>
<accession>A0A2N0ZE23</accession>
<reference evidence="2 3" key="1">
    <citation type="journal article" date="2010" name="Int. J. Syst. Evol. Microbiol.">
        <title>Bacillus horneckiae sp. nov., isolated from a spacecraft-assembly clean room.</title>
        <authorList>
            <person name="Vaishampayan P."/>
            <person name="Probst A."/>
            <person name="Krishnamurthi S."/>
            <person name="Ghosh S."/>
            <person name="Osman S."/>
            <person name="McDowall A."/>
            <person name="Ruckmani A."/>
            <person name="Mayilraj S."/>
            <person name="Venkateswaran K."/>
        </authorList>
    </citation>
    <scope>NUCLEOTIDE SEQUENCE [LARGE SCALE GENOMIC DNA]</scope>
    <source>
        <strain evidence="3">1PO1SC</strain>
    </source>
</reference>
<evidence type="ECO:0000256" key="1">
    <source>
        <dbReference type="SAM" id="Phobius"/>
    </source>
</evidence>
<evidence type="ECO:0008006" key="4">
    <source>
        <dbReference type="Google" id="ProtNLM"/>
    </source>
</evidence>
<gene>
    <name evidence="2" type="ORF">CWS20_16755</name>
</gene>
<keyword evidence="1" id="KW-0472">Membrane</keyword>
<keyword evidence="1" id="KW-0812">Transmembrane</keyword>
<feature type="transmembrane region" description="Helical" evidence="1">
    <location>
        <begin position="21"/>
        <end position="40"/>
    </location>
</feature>
<feature type="transmembrane region" description="Helical" evidence="1">
    <location>
        <begin position="46"/>
        <end position="64"/>
    </location>
</feature>